<evidence type="ECO:0000313" key="2">
    <source>
        <dbReference type="Proteomes" id="UP000050525"/>
    </source>
</evidence>
<dbReference type="AlphaFoldDB" id="A0A151P9M6"/>
<proteinExistence type="predicted"/>
<accession>A0A151P9M6</accession>
<keyword evidence="2" id="KW-1185">Reference proteome</keyword>
<protein>
    <submittedName>
        <fullName evidence="1">Uncharacterized protein</fullName>
    </submittedName>
</protein>
<name>A0A151P9M6_ALLMI</name>
<dbReference type="EMBL" id="AKHW03000533">
    <property type="protein sequence ID" value="KYO45786.1"/>
    <property type="molecule type" value="Genomic_DNA"/>
</dbReference>
<organism evidence="1 2">
    <name type="scientific">Alligator mississippiensis</name>
    <name type="common">American alligator</name>
    <dbReference type="NCBI Taxonomy" id="8496"/>
    <lineage>
        <taxon>Eukaryota</taxon>
        <taxon>Metazoa</taxon>
        <taxon>Chordata</taxon>
        <taxon>Craniata</taxon>
        <taxon>Vertebrata</taxon>
        <taxon>Euteleostomi</taxon>
        <taxon>Archelosauria</taxon>
        <taxon>Archosauria</taxon>
        <taxon>Crocodylia</taxon>
        <taxon>Alligatoridae</taxon>
        <taxon>Alligatorinae</taxon>
        <taxon>Alligator</taxon>
    </lineage>
</organism>
<dbReference type="Proteomes" id="UP000050525">
    <property type="component" value="Unassembled WGS sequence"/>
</dbReference>
<evidence type="ECO:0000313" key="1">
    <source>
        <dbReference type="EMBL" id="KYO45786.1"/>
    </source>
</evidence>
<comment type="caution">
    <text evidence="1">The sequence shown here is derived from an EMBL/GenBank/DDBJ whole genome shotgun (WGS) entry which is preliminary data.</text>
</comment>
<sequence length="91" mass="10531">MMAKMTTNMAVRGEPSDVIRACDGQDFLFQGQKHPKMENLQRKRQGFWRQSLLCSRPHGPPGLELEVLRPWSSSEITGKWPQQHPARYQNP</sequence>
<reference evidence="1 2" key="1">
    <citation type="journal article" date="2012" name="Genome Biol.">
        <title>Sequencing three crocodilian genomes to illuminate the evolution of archosaurs and amniotes.</title>
        <authorList>
            <person name="St John J.A."/>
            <person name="Braun E.L."/>
            <person name="Isberg S.R."/>
            <person name="Miles L.G."/>
            <person name="Chong A.Y."/>
            <person name="Gongora J."/>
            <person name="Dalzell P."/>
            <person name="Moran C."/>
            <person name="Bed'hom B."/>
            <person name="Abzhanov A."/>
            <person name="Burgess S.C."/>
            <person name="Cooksey A.M."/>
            <person name="Castoe T.A."/>
            <person name="Crawford N.G."/>
            <person name="Densmore L.D."/>
            <person name="Drew J.C."/>
            <person name="Edwards S.V."/>
            <person name="Faircloth B.C."/>
            <person name="Fujita M.K."/>
            <person name="Greenwold M.J."/>
            <person name="Hoffmann F.G."/>
            <person name="Howard J.M."/>
            <person name="Iguchi T."/>
            <person name="Janes D.E."/>
            <person name="Khan S.Y."/>
            <person name="Kohno S."/>
            <person name="de Koning A.J."/>
            <person name="Lance S.L."/>
            <person name="McCarthy F.M."/>
            <person name="McCormack J.E."/>
            <person name="Merchant M.E."/>
            <person name="Peterson D.G."/>
            <person name="Pollock D.D."/>
            <person name="Pourmand N."/>
            <person name="Raney B.J."/>
            <person name="Roessler K.A."/>
            <person name="Sanford J.R."/>
            <person name="Sawyer R.H."/>
            <person name="Schmidt C.J."/>
            <person name="Triplett E.W."/>
            <person name="Tuberville T.D."/>
            <person name="Venegas-Anaya M."/>
            <person name="Howard J.T."/>
            <person name="Jarvis E.D."/>
            <person name="Guillette L.J.Jr."/>
            <person name="Glenn T.C."/>
            <person name="Green R.E."/>
            <person name="Ray D.A."/>
        </authorList>
    </citation>
    <scope>NUCLEOTIDE SEQUENCE [LARGE SCALE GENOMIC DNA]</scope>
    <source>
        <strain evidence="1">KSC_2009_1</strain>
    </source>
</reference>
<gene>
    <name evidence="1" type="ORF">Y1Q_0021434</name>
</gene>